<feature type="domain" description="Glycoside hydrolase family 3 N-terminal" evidence="6">
    <location>
        <begin position="16"/>
        <end position="298"/>
    </location>
</feature>
<dbReference type="GO" id="GO:0009254">
    <property type="term" value="P:peptidoglycan turnover"/>
    <property type="evidence" value="ECO:0007669"/>
    <property type="project" value="TreeGrafter"/>
</dbReference>
<dbReference type="EC" id="3.2.1.52" evidence="3"/>
<dbReference type="PANTHER" id="PTHR30480:SF13">
    <property type="entry name" value="BETA-HEXOSAMINIDASE"/>
    <property type="match status" value="1"/>
</dbReference>
<proteinExistence type="inferred from homology"/>
<dbReference type="Pfam" id="PF00933">
    <property type="entry name" value="Glyco_hydro_3"/>
    <property type="match status" value="1"/>
</dbReference>
<comment type="similarity">
    <text evidence="2">Belongs to the glycosyl hydrolase 3 family.</text>
</comment>
<reference evidence="7" key="1">
    <citation type="journal article" date="2014" name="Int. J. Syst. Evol. Microbiol.">
        <title>Complete genome sequence of Corynebacterium casei LMG S-19264T (=DSM 44701T), isolated from a smear-ripened cheese.</title>
        <authorList>
            <consortium name="US DOE Joint Genome Institute (JGI-PGF)"/>
            <person name="Walter F."/>
            <person name="Albersmeier A."/>
            <person name="Kalinowski J."/>
            <person name="Ruckert C."/>
        </authorList>
    </citation>
    <scope>NUCLEOTIDE SEQUENCE</scope>
    <source>
        <strain evidence="7">CGMCC 1.15360</strain>
    </source>
</reference>
<protein>
    <recommendedName>
        <fullName evidence="3">beta-N-acetylhexosaminidase</fullName>
        <ecNumber evidence="3">3.2.1.52</ecNumber>
    </recommendedName>
</protein>
<keyword evidence="4" id="KW-0378">Hydrolase</keyword>
<evidence type="ECO:0000256" key="1">
    <source>
        <dbReference type="ARBA" id="ARBA00001231"/>
    </source>
</evidence>
<evidence type="ECO:0000256" key="5">
    <source>
        <dbReference type="ARBA" id="ARBA00023295"/>
    </source>
</evidence>
<evidence type="ECO:0000256" key="3">
    <source>
        <dbReference type="ARBA" id="ARBA00012663"/>
    </source>
</evidence>
<dbReference type="EMBL" id="BMIP01000001">
    <property type="protein sequence ID" value="GGD56097.1"/>
    <property type="molecule type" value="Genomic_DNA"/>
</dbReference>
<dbReference type="InterPro" id="IPR019800">
    <property type="entry name" value="Glyco_hydro_3_AS"/>
</dbReference>
<organism evidence="7 8">
    <name type="scientific">Croceicoccus mobilis</name>
    <dbReference type="NCBI Taxonomy" id="1703339"/>
    <lineage>
        <taxon>Bacteria</taxon>
        <taxon>Pseudomonadati</taxon>
        <taxon>Pseudomonadota</taxon>
        <taxon>Alphaproteobacteria</taxon>
        <taxon>Sphingomonadales</taxon>
        <taxon>Erythrobacteraceae</taxon>
        <taxon>Croceicoccus</taxon>
    </lineage>
</organism>
<dbReference type="Gene3D" id="3.20.20.300">
    <property type="entry name" value="Glycoside hydrolase, family 3, N-terminal domain"/>
    <property type="match status" value="1"/>
</dbReference>
<dbReference type="GO" id="GO:0005975">
    <property type="term" value="P:carbohydrate metabolic process"/>
    <property type="evidence" value="ECO:0007669"/>
    <property type="project" value="InterPro"/>
</dbReference>
<sequence>MTPAIFGIAGPTLTADERAFFRDADPAGYILFGRNCENPQQMRALTDELRAIAGRDNLLITIDQEGGRVARMKPPVWAKYPPQGVFDRLYDIAPISAIEAARVNAEAIGLDLAQAGLNCDALPLLDVRCEGAHDVIGDRALGHDPMRVAALGKAVLDGLEAAGVAGIIKHIPGHGRAACDSHKEMPVVSASEAELEQDIAPFRALHDAPIGMSAHVKYTAWDADNPATQSAKVIAEIIRGRIGFGGLLMSDDVDMEALSGSIAERSVKALAAGCDLVLNCWAKMDDMIATVETCGEITAEARRRLDAAMAGKEVSAFSGAARRDECIAKRDALLAAAGVEA</sequence>
<dbReference type="OrthoDB" id="9786661at2"/>
<dbReference type="InterPro" id="IPR050226">
    <property type="entry name" value="NagZ_Beta-hexosaminidase"/>
</dbReference>
<comment type="catalytic activity">
    <reaction evidence="1">
        <text>Hydrolysis of terminal non-reducing N-acetyl-D-hexosamine residues in N-acetyl-beta-D-hexosaminides.</text>
        <dbReference type="EC" id="3.2.1.52"/>
    </reaction>
</comment>
<dbReference type="PANTHER" id="PTHR30480">
    <property type="entry name" value="BETA-HEXOSAMINIDASE-RELATED"/>
    <property type="match status" value="1"/>
</dbReference>
<dbReference type="Proteomes" id="UP000612349">
    <property type="component" value="Unassembled WGS sequence"/>
</dbReference>
<dbReference type="PROSITE" id="PS00775">
    <property type="entry name" value="GLYCOSYL_HYDROL_F3"/>
    <property type="match status" value="1"/>
</dbReference>
<dbReference type="InterPro" id="IPR017853">
    <property type="entry name" value="GH"/>
</dbReference>
<evidence type="ECO:0000313" key="8">
    <source>
        <dbReference type="Proteomes" id="UP000612349"/>
    </source>
</evidence>
<evidence type="ECO:0000313" key="7">
    <source>
        <dbReference type="EMBL" id="GGD56097.1"/>
    </source>
</evidence>
<reference evidence="7" key="2">
    <citation type="submission" date="2020-09" db="EMBL/GenBank/DDBJ databases">
        <authorList>
            <person name="Sun Q."/>
            <person name="Zhou Y."/>
        </authorList>
    </citation>
    <scope>NUCLEOTIDE SEQUENCE</scope>
    <source>
        <strain evidence="7">CGMCC 1.15360</strain>
    </source>
</reference>
<comment type="caution">
    <text evidence="7">The sequence shown here is derived from an EMBL/GenBank/DDBJ whole genome shotgun (WGS) entry which is preliminary data.</text>
</comment>
<evidence type="ECO:0000256" key="2">
    <source>
        <dbReference type="ARBA" id="ARBA00005336"/>
    </source>
</evidence>
<dbReference type="RefSeq" id="WP_066772421.1">
    <property type="nucleotide sequence ID" value="NZ_BMIP01000001.1"/>
</dbReference>
<dbReference type="AlphaFoldDB" id="A0A916YQ14"/>
<evidence type="ECO:0000259" key="6">
    <source>
        <dbReference type="Pfam" id="PF00933"/>
    </source>
</evidence>
<evidence type="ECO:0000256" key="4">
    <source>
        <dbReference type="ARBA" id="ARBA00022801"/>
    </source>
</evidence>
<keyword evidence="5" id="KW-0326">Glycosidase</keyword>
<dbReference type="SUPFAM" id="SSF51445">
    <property type="entry name" value="(Trans)glycosidases"/>
    <property type="match status" value="1"/>
</dbReference>
<dbReference type="InterPro" id="IPR001764">
    <property type="entry name" value="Glyco_hydro_3_N"/>
</dbReference>
<gene>
    <name evidence="7" type="ORF">GCM10010990_01620</name>
</gene>
<name>A0A916YQ14_9SPHN</name>
<accession>A0A916YQ14</accession>
<dbReference type="GO" id="GO:0004563">
    <property type="term" value="F:beta-N-acetylhexosaminidase activity"/>
    <property type="evidence" value="ECO:0007669"/>
    <property type="project" value="UniProtKB-EC"/>
</dbReference>
<dbReference type="NCBIfam" id="NF003740">
    <property type="entry name" value="PRK05337.1"/>
    <property type="match status" value="1"/>
</dbReference>
<keyword evidence="8" id="KW-1185">Reference proteome</keyword>
<dbReference type="InterPro" id="IPR036962">
    <property type="entry name" value="Glyco_hydro_3_N_sf"/>
</dbReference>